<dbReference type="AlphaFoldDB" id="A0A7I4Y493"/>
<reference evidence="2" key="1">
    <citation type="submission" date="2020-12" db="UniProtKB">
        <authorList>
            <consortium name="WormBaseParasite"/>
        </authorList>
    </citation>
    <scope>IDENTIFICATION</scope>
    <source>
        <strain evidence="2">MHco3</strain>
    </source>
</reference>
<organism evidence="1 2">
    <name type="scientific">Haemonchus contortus</name>
    <name type="common">Barber pole worm</name>
    <dbReference type="NCBI Taxonomy" id="6289"/>
    <lineage>
        <taxon>Eukaryota</taxon>
        <taxon>Metazoa</taxon>
        <taxon>Ecdysozoa</taxon>
        <taxon>Nematoda</taxon>
        <taxon>Chromadorea</taxon>
        <taxon>Rhabditida</taxon>
        <taxon>Rhabditina</taxon>
        <taxon>Rhabditomorpha</taxon>
        <taxon>Strongyloidea</taxon>
        <taxon>Trichostrongylidae</taxon>
        <taxon>Haemonchus</taxon>
    </lineage>
</organism>
<name>A0A7I4Y493_HAECO</name>
<dbReference type="WBParaSite" id="HCON_00049630-00001">
    <property type="protein sequence ID" value="HCON_00049630-00001"/>
    <property type="gene ID" value="HCON_00049630"/>
</dbReference>
<proteinExistence type="predicted"/>
<evidence type="ECO:0000313" key="1">
    <source>
        <dbReference type="Proteomes" id="UP000025227"/>
    </source>
</evidence>
<dbReference type="OrthoDB" id="6759716at2759"/>
<accession>A0A7I4Y493</accession>
<sequence length="104" mass="11787">MTSRRPVGTVTAQRRAMKKVIYDVYSHSHVYLPTYHLGRDGHVVPSVLPSEIRQSITSMRNCTAPGLDRIKAEHLKSLPPAIVETLVRRLVRHLSESKCPFVEI</sequence>
<keyword evidence="1" id="KW-1185">Reference proteome</keyword>
<evidence type="ECO:0000313" key="2">
    <source>
        <dbReference type="WBParaSite" id="HCON_00049630-00001"/>
    </source>
</evidence>
<protein>
    <submittedName>
        <fullName evidence="2">SOCS box domain-containing protein</fullName>
    </submittedName>
</protein>
<dbReference type="Proteomes" id="UP000025227">
    <property type="component" value="Unplaced"/>
</dbReference>